<evidence type="ECO:0000313" key="2">
    <source>
        <dbReference type="EMBL" id="MEJ8855817.1"/>
    </source>
</evidence>
<gene>
    <name evidence="2" type="ORF">WKW79_14635</name>
</gene>
<dbReference type="Proteomes" id="UP001367030">
    <property type="component" value="Unassembled WGS sequence"/>
</dbReference>
<reference evidence="2 3" key="1">
    <citation type="submission" date="2024-03" db="EMBL/GenBank/DDBJ databases">
        <title>Novel species of the genus Variovorax.</title>
        <authorList>
            <person name="Liu Q."/>
            <person name="Xin Y.-H."/>
        </authorList>
    </citation>
    <scope>NUCLEOTIDE SEQUENCE [LARGE SCALE GENOMIC DNA]</scope>
    <source>
        <strain evidence="2 3">KACC 18901</strain>
    </source>
</reference>
<dbReference type="EMBL" id="JBBKZS010000005">
    <property type="protein sequence ID" value="MEJ8855817.1"/>
    <property type="molecule type" value="Genomic_DNA"/>
</dbReference>
<name>A0ABU8XAY3_9BURK</name>
<protein>
    <submittedName>
        <fullName evidence="2">Uncharacterized protein</fullName>
    </submittedName>
</protein>
<sequence>MQASRSVLVRLAIGGAVAFAALGWAASASAHTTWSVGVSLPGLEVGVAEPAPVYYPPAPVYSRPAPVYQAAPVYQPAPVYYRPAPPVAYAPAVGYEPRYREEYRREWDGGRRWHHREWERREYERHGERRGWRDGD</sequence>
<keyword evidence="3" id="KW-1185">Reference proteome</keyword>
<evidence type="ECO:0000313" key="3">
    <source>
        <dbReference type="Proteomes" id="UP001367030"/>
    </source>
</evidence>
<organism evidence="2 3">
    <name type="scientific">Variovorax robiniae</name>
    <dbReference type="NCBI Taxonomy" id="1836199"/>
    <lineage>
        <taxon>Bacteria</taxon>
        <taxon>Pseudomonadati</taxon>
        <taxon>Pseudomonadota</taxon>
        <taxon>Betaproteobacteria</taxon>
        <taxon>Burkholderiales</taxon>
        <taxon>Comamonadaceae</taxon>
        <taxon>Variovorax</taxon>
    </lineage>
</organism>
<evidence type="ECO:0000256" key="1">
    <source>
        <dbReference type="SAM" id="SignalP"/>
    </source>
</evidence>
<proteinExistence type="predicted"/>
<comment type="caution">
    <text evidence="2">The sequence shown here is derived from an EMBL/GenBank/DDBJ whole genome shotgun (WGS) entry which is preliminary data.</text>
</comment>
<keyword evidence="1" id="KW-0732">Signal</keyword>
<feature type="signal peptide" evidence="1">
    <location>
        <begin position="1"/>
        <end position="30"/>
    </location>
</feature>
<feature type="chain" id="PRO_5046121150" evidence="1">
    <location>
        <begin position="31"/>
        <end position="136"/>
    </location>
</feature>
<accession>A0ABU8XAY3</accession>